<dbReference type="GO" id="GO:0003700">
    <property type="term" value="F:DNA-binding transcription factor activity"/>
    <property type="evidence" value="ECO:0007669"/>
    <property type="project" value="InterPro"/>
</dbReference>
<dbReference type="Proteomes" id="UP000008383">
    <property type="component" value="Unassembled WGS sequence"/>
</dbReference>
<keyword evidence="3" id="KW-0804">Transcription</keyword>
<protein>
    <recommendedName>
        <fullName evidence="8">BZIP domain-containing protein</fullName>
    </recommendedName>
</protein>
<feature type="region of interest" description="Disordered" evidence="6">
    <location>
        <begin position="191"/>
        <end position="234"/>
    </location>
</feature>
<organism evidence="9 10">
    <name type="scientific">Trichophyton verrucosum (strain HKI 0517)</name>
    <dbReference type="NCBI Taxonomy" id="663202"/>
    <lineage>
        <taxon>Eukaryota</taxon>
        <taxon>Fungi</taxon>
        <taxon>Dikarya</taxon>
        <taxon>Ascomycota</taxon>
        <taxon>Pezizomycotina</taxon>
        <taxon>Eurotiomycetes</taxon>
        <taxon>Eurotiomycetidae</taxon>
        <taxon>Onygenales</taxon>
        <taxon>Arthrodermataceae</taxon>
        <taxon>Trichophyton</taxon>
    </lineage>
</organism>
<dbReference type="InterPro" id="IPR046347">
    <property type="entry name" value="bZIP_sf"/>
</dbReference>
<keyword evidence="2" id="KW-0805">Transcription regulation</keyword>
<feature type="compositionally biased region" description="Polar residues" evidence="6">
    <location>
        <begin position="301"/>
        <end position="359"/>
    </location>
</feature>
<dbReference type="GO" id="GO:0005634">
    <property type="term" value="C:nucleus"/>
    <property type="evidence" value="ECO:0007669"/>
    <property type="project" value="UniProtKB-SubCell"/>
</dbReference>
<evidence type="ECO:0000256" key="1">
    <source>
        <dbReference type="ARBA" id="ARBA00004123"/>
    </source>
</evidence>
<dbReference type="HOGENOM" id="CLU_034316_1_0_1"/>
<dbReference type="Pfam" id="PF00170">
    <property type="entry name" value="bZIP_1"/>
    <property type="match status" value="1"/>
</dbReference>
<dbReference type="PANTHER" id="PTHR19304">
    <property type="entry name" value="CYCLIC-AMP RESPONSE ELEMENT BINDING PROTEIN"/>
    <property type="match status" value="1"/>
</dbReference>
<evidence type="ECO:0000256" key="4">
    <source>
        <dbReference type="ARBA" id="ARBA00023242"/>
    </source>
</evidence>
<dbReference type="RefSeq" id="XP_003020105.1">
    <property type="nucleotide sequence ID" value="XM_003020059.1"/>
</dbReference>
<gene>
    <name evidence="9" type="ORF">TRV_05879</name>
</gene>
<dbReference type="InterPro" id="IPR020956">
    <property type="entry name" value="TF_Aft1_OSM"/>
</dbReference>
<reference evidence="10" key="1">
    <citation type="journal article" date="2011" name="Genome Biol.">
        <title>Comparative and functional genomics provide insights into the pathogenicity of dermatophytic fungi.</title>
        <authorList>
            <person name="Burmester A."/>
            <person name="Shelest E."/>
            <person name="Gloeckner G."/>
            <person name="Heddergott C."/>
            <person name="Schindler S."/>
            <person name="Staib P."/>
            <person name="Heidel A."/>
            <person name="Felder M."/>
            <person name="Petzold A."/>
            <person name="Szafranski K."/>
            <person name="Feuermann M."/>
            <person name="Pedruzzi I."/>
            <person name="Priebe S."/>
            <person name="Groth M."/>
            <person name="Winkler R."/>
            <person name="Li W."/>
            <person name="Kniemeyer O."/>
            <person name="Schroeckh V."/>
            <person name="Hertweck C."/>
            <person name="Hube B."/>
            <person name="White T.C."/>
            <person name="Platzer M."/>
            <person name="Guthke R."/>
            <person name="Heitman J."/>
            <person name="Woestemeyer J."/>
            <person name="Zipfel P.F."/>
            <person name="Monod M."/>
            <person name="Brakhage A.A."/>
        </authorList>
    </citation>
    <scope>NUCLEOTIDE SEQUENCE [LARGE SCALE GENOMIC DNA]</scope>
    <source>
        <strain evidence="10">HKI 0517</strain>
    </source>
</reference>
<evidence type="ECO:0000313" key="9">
    <source>
        <dbReference type="EMBL" id="EFE39481.1"/>
    </source>
</evidence>
<proteinExistence type="predicted"/>
<keyword evidence="4" id="KW-0539">Nucleus</keyword>
<sequence>MRKTRTRASSQKVSSQLANFFLPIITTLVTSLSTGTILSWWMDLLLVNTPVSCLSPLTSSRLDRGTTQIDVPETIVTTSSLDAPSTIPAPQKPGDDASGDYFSGIHNTSHLSFEPNPFEQSFGNTGSDTPGKSILPPVASLTSPAMPGTSTSGGFNWPNSLRAGPLSPAMLTGPAGPSDYFDGITRGFPTPNESSLRTGLNAGLTPGGGGSMFPAPSPGPAGLLQQLSSGNTTPTTLDFQRTAITAAKKNGYLAPTSNPGEADSILQQVAASMEKPQSYPFAHADATDAANGLFMLAKGAQATSNPFPGPTSQPMQMSLQNNDNNSPPLNGVSPQTNESNGAAPPSNGNVSDSPDTKINTRSKGKKGSTAKGGTTNGRRKAEDAPKGSNKKQKASNAAADKAQPPTDDDSVEFDNADGADNGNSNGEGENNSTGNKKAMTDEEKKKNFKERNRVAALKCRQRKKQWVATLMRKAEAYSSDNEALTSLLEKAREENAMLKSMLSAHKDCPVGQSQGLAILLNGLQMASGVPNGLPTGPQNPIPNGLQSGIQSSIQNSMQNGMQNGLPVQNDLLAPQNWQLRR</sequence>
<comment type="subcellular location">
    <subcellularLocation>
        <location evidence="1">Nucleus</location>
    </subcellularLocation>
</comment>
<evidence type="ECO:0000256" key="7">
    <source>
        <dbReference type="SAM" id="Phobius"/>
    </source>
</evidence>
<evidence type="ECO:0000256" key="3">
    <source>
        <dbReference type="ARBA" id="ARBA00023163"/>
    </source>
</evidence>
<evidence type="ECO:0000256" key="5">
    <source>
        <dbReference type="SAM" id="Coils"/>
    </source>
</evidence>
<evidence type="ECO:0000259" key="8">
    <source>
        <dbReference type="PROSITE" id="PS50217"/>
    </source>
</evidence>
<name>D4DFD2_TRIVH</name>
<evidence type="ECO:0000256" key="2">
    <source>
        <dbReference type="ARBA" id="ARBA00023015"/>
    </source>
</evidence>
<keyword evidence="10" id="KW-1185">Reference proteome</keyword>
<feature type="compositionally biased region" description="Acidic residues" evidence="6">
    <location>
        <begin position="406"/>
        <end position="417"/>
    </location>
</feature>
<evidence type="ECO:0000256" key="6">
    <source>
        <dbReference type="SAM" id="MobiDB-lite"/>
    </source>
</evidence>
<dbReference type="GeneID" id="9583869"/>
<feature type="compositionally biased region" description="Low complexity" evidence="6">
    <location>
        <begin position="418"/>
        <end position="435"/>
    </location>
</feature>
<feature type="domain" description="BZIP" evidence="8">
    <location>
        <begin position="442"/>
        <end position="505"/>
    </location>
</feature>
<feature type="compositionally biased region" description="Basic and acidic residues" evidence="6">
    <location>
        <begin position="438"/>
        <end position="449"/>
    </location>
</feature>
<dbReference type="InterPro" id="IPR004827">
    <property type="entry name" value="bZIP"/>
</dbReference>
<dbReference type="InterPro" id="IPR051027">
    <property type="entry name" value="bZIP_transcription_factors"/>
</dbReference>
<feature type="compositionally biased region" description="Low complexity" evidence="6">
    <location>
        <begin position="394"/>
        <end position="403"/>
    </location>
</feature>
<feature type="coiled-coil region" evidence="5">
    <location>
        <begin position="474"/>
        <end position="501"/>
    </location>
</feature>
<keyword evidence="5" id="KW-0175">Coiled coil</keyword>
<dbReference type="PROSITE" id="PS50217">
    <property type="entry name" value="BZIP"/>
    <property type="match status" value="1"/>
</dbReference>
<evidence type="ECO:0000313" key="10">
    <source>
        <dbReference type="Proteomes" id="UP000008383"/>
    </source>
</evidence>
<dbReference type="Pfam" id="PF11785">
    <property type="entry name" value="Aft1_OSA"/>
    <property type="match status" value="1"/>
</dbReference>
<keyword evidence="7" id="KW-1133">Transmembrane helix</keyword>
<dbReference type="OrthoDB" id="295274at2759"/>
<dbReference type="SUPFAM" id="SSF57959">
    <property type="entry name" value="Leucine zipper domain"/>
    <property type="match status" value="1"/>
</dbReference>
<dbReference type="SMART" id="SM00338">
    <property type="entry name" value="BRLZ"/>
    <property type="match status" value="1"/>
</dbReference>
<keyword evidence="7" id="KW-0812">Transmembrane</keyword>
<accession>D4DFD2</accession>
<dbReference type="Pfam" id="PF11787">
    <property type="entry name" value="Aft1_HRR"/>
    <property type="match status" value="1"/>
</dbReference>
<feature type="compositionally biased region" description="Polar residues" evidence="6">
    <location>
        <begin position="225"/>
        <end position="234"/>
    </location>
</feature>
<dbReference type="InterPro" id="IPR021756">
    <property type="entry name" value="TF_Aft1_HRR"/>
</dbReference>
<keyword evidence="7" id="KW-0472">Membrane</keyword>
<dbReference type="AlphaFoldDB" id="D4DFD2"/>
<dbReference type="Pfam" id="PF11786">
    <property type="entry name" value="Aft1_HRA"/>
    <property type="match status" value="1"/>
</dbReference>
<feature type="region of interest" description="Disordered" evidence="6">
    <location>
        <begin position="81"/>
        <end position="100"/>
    </location>
</feature>
<dbReference type="Gene3D" id="1.20.5.170">
    <property type="match status" value="1"/>
</dbReference>
<feature type="region of interest" description="Disordered" evidence="6">
    <location>
        <begin position="301"/>
        <end position="449"/>
    </location>
</feature>
<feature type="transmembrane region" description="Helical" evidence="7">
    <location>
        <begin position="20"/>
        <end position="42"/>
    </location>
</feature>
<comment type="caution">
    <text evidence="9">The sequence shown here is derived from an EMBL/GenBank/DDBJ whole genome shotgun (WGS) entry which is preliminary data.</text>
</comment>
<dbReference type="CDD" id="cd14687">
    <property type="entry name" value="bZIP_ATF2"/>
    <property type="match status" value="1"/>
</dbReference>
<dbReference type="EMBL" id="ACYE01000336">
    <property type="protein sequence ID" value="EFE39481.1"/>
    <property type="molecule type" value="Genomic_DNA"/>
</dbReference>
<dbReference type="KEGG" id="tve:TRV_05879"/>
<dbReference type="InterPro" id="IPR021755">
    <property type="entry name" value="TF_Aft1_HRA"/>
</dbReference>